<feature type="region of interest" description="Disordered" evidence="7">
    <location>
        <begin position="265"/>
        <end position="310"/>
    </location>
</feature>
<evidence type="ECO:0000313" key="12">
    <source>
        <dbReference type="Proteomes" id="UP000308000"/>
    </source>
</evidence>
<dbReference type="Pfam" id="PF00924">
    <property type="entry name" value="MS_channel_2nd"/>
    <property type="match status" value="1"/>
</dbReference>
<dbReference type="RefSeq" id="WP_129117701.1">
    <property type="nucleotide sequence ID" value="NZ_BSUI01000013.1"/>
</dbReference>
<dbReference type="Gene3D" id="3.30.70.100">
    <property type="match status" value="1"/>
</dbReference>
<dbReference type="Proteomes" id="UP000536909">
    <property type="component" value="Unassembled WGS sequence"/>
</dbReference>
<dbReference type="SUPFAM" id="SSF82689">
    <property type="entry name" value="Mechanosensitive channel protein MscS (YggB), C-terminal domain"/>
    <property type="match status" value="1"/>
</dbReference>
<evidence type="ECO:0000256" key="5">
    <source>
        <dbReference type="ARBA" id="ARBA00022989"/>
    </source>
</evidence>
<evidence type="ECO:0000313" key="13">
    <source>
        <dbReference type="Proteomes" id="UP000536909"/>
    </source>
</evidence>
<sequence length="310" mass="32998">MNTGLSLIWGRTVNIAHSVVAALPNVLLALVIFGLFWLLAQALKRLLRRVLLDTGQSANVARSLGRVLSGAVLTLGVLVAATVIFPGLNAATLLSTLGFGSVAIGFAFQDIFQNLLAGLLILITRPFHIGDQIISGDTEGTVEDIQIRATIVRTYDNRKVVIPNSELYTSRVTVNTAYDKRRMSVPLTLPYGPQVAKAREVIAKAVGSVEGVEQEPAPAVVITDLTSGGVAVNLWYWVAPPQRREVAVTTDEVLTAVNAALQDTGVNISPPQGVAVTLDPGQSKPLRVQVEGEAGPPPPTPSPQDRPRQE</sequence>
<gene>
    <name evidence="11" type="ORF">FCS05_05010</name>
    <name evidence="10" type="ORF">HNQ10_001276</name>
</gene>
<dbReference type="GO" id="GO:0005886">
    <property type="term" value="C:plasma membrane"/>
    <property type="evidence" value="ECO:0007669"/>
    <property type="project" value="UniProtKB-SubCell"/>
</dbReference>
<evidence type="ECO:0000259" key="9">
    <source>
        <dbReference type="Pfam" id="PF00924"/>
    </source>
</evidence>
<evidence type="ECO:0000256" key="7">
    <source>
        <dbReference type="SAM" id="MobiDB-lite"/>
    </source>
</evidence>
<feature type="transmembrane region" description="Helical" evidence="8">
    <location>
        <begin position="64"/>
        <end position="85"/>
    </location>
</feature>
<name>A0AAJ5FA34_9DEIO</name>
<dbReference type="Proteomes" id="UP000308000">
    <property type="component" value="Unassembled WGS sequence"/>
</dbReference>
<protein>
    <submittedName>
        <fullName evidence="11">Mechanosensitive ion channel family protein</fullName>
    </submittedName>
    <submittedName>
        <fullName evidence="10">Small-conductance mechanosensitive channel</fullName>
    </submittedName>
</protein>
<comment type="similarity">
    <text evidence="2">Belongs to the MscS (TC 1.A.23) family.</text>
</comment>
<dbReference type="EMBL" id="JACHFV010000004">
    <property type="protein sequence ID" value="MBB5294462.1"/>
    <property type="molecule type" value="Genomic_DNA"/>
</dbReference>
<dbReference type="InterPro" id="IPR008910">
    <property type="entry name" value="MSC_TM_helix"/>
</dbReference>
<evidence type="ECO:0000313" key="10">
    <source>
        <dbReference type="EMBL" id="MBB5294462.1"/>
    </source>
</evidence>
<evidence type="ECO:0000256" key="1">
    <source>
        <dbReference type="ARBA" id="ARBA00004651"/>
    </source>
</evidence>
<dbReference type="InterPro" id="IPR011066">
    <property type="entry name" value="MscS_channel_C_sf"/>
</dbReference>
<dbReference type="GO" id="GO:0008381">
    <property type="term" value="F:mechanosensitive monoatomic ion channel activity"/>
    <property type="evidence" value="ECO:0007669"/>
    <property type="project" value="InterPro"/>
</dbReference>
<dbReference type="InterPro" id="IPR011014">
    <property type="entry name" value="MscS_channel_TM-2"/>
</dbReference>
<evidence type="ECO:0000256" key="8">
    <source>
        <dbReference type="SAM" id="Phobius"/>
    </source>
</evidence>
<accession>A0AAJ5FA34</accession>
<dbReference type="Gene3D" id="2.30.30.60">
    <property type="match status" value="1"/>
</dbReference>
<keyword evidence="5 8" id="KW-1133">Transmembrane helix</keyword>
<keyword evidence="3" id="KW-1003">Cell membrane</keyword>
<organism evidence="11 12">
    <name type="scientific">Deinococcus metallilatus</name>
    <dbReference type="NCBI Taxonomy" id="1211322"/>
    <lineage>
        <taxon>Bacteria</taxon>
        <taxon>Thermotogati</taxon>
        <taxon>Deinococcota</taxon>
        <taxon>Deinococci</taxon>
        <taxon>Deinococcales</taxon>
        <taxon>Deinococcaceae</taxon>
        <taxon>Deinococcus</taxon>
    </lineage>
</organism>
<evidence type="ECO:0000256" key="2">
    <source>
        <dbReference type="ARBA" id="ARBA00008017"/>
    </source>
</evidence>
<dbReference type="Pfam" id="PF05552">
    <property type="entry name" value="MS_channel_1st_1"/>
    <property type="match status" value="1"/>
</dbReference>
<feature type="compositionally biased region" description="Pro residues" evidence="7">
    <location>
        <begin position="295"/>
        <end position="304"/>
    </location>
</feature>
<keyword evidence="4 8" id="KW-0812">Transmembrane</keyword>
<dbReference type="InterPro" id="IPR006685">
    <property type="entry name" value="MscS_channel_2nd"/>
</dbReference>
<dbReference type="PANTHER" id="PTHR30221:SF1">
    <property type="entry name" value="SMALL-CONDUCTANCE MECHANOSENSITIVE CHANNEL"/>
    <property type="match status" value="1"/>
</dbReference>
<comment type="subcellular location">
    <subcellularLocation>
        <location evidence="1">Cell membrane</location>
        <topology evidence="1">Multi-pass membrane protein</topology>
    </subcellularLocation>
</comment>
<dbReference type="InterPro" id="IPR023408">
    <property type="entry name" value="MscS_beta-dom_sf"/>
</dbReference>
<reference evidence="10 13" key="2">
    <citation type="submission" date="2020-08" db="EMBL/GenBank/DDBJ databases">
        <title>Genomic Encyclopedia of Type Strains, Phase IV (KMG-IV): sequencing the most valuable type-strain genomes for metagenomic binning, comparative biology and taxonomic classification.</title>
        <authorList>
            <person name="Goeker M."/>
        </authorList>
    </citation>
    <scope>NUCLEOTIDE SEQUENCE [LARGE SCALE GENOMIC DNA]</scope>
    <source>
        <strain evidence="10 13">DSM 105434</strain>
    </source>
</reference>
<evidence type="ECO:0000256" key="4">
    <source>
        <dbReference type="ARBA" id="ARBA00022692"/>
    </source>
</evidence>
<feature type="transmembrane region" description="Helical" evidence="8">
    <location>
        <begin position="97"/>
        <end position="123"/>
    </location>
</feature>
<proteinExistence type="inferred from homology"/>
<dbReference type="AlphaFoldDB" id="A0AAJ5FA34"/>
<dbReference type="PANTHER" id="PTHR30221">
    <property type="entry name" value="SMALL-CONDUCTANCE MECHANOSENSITIVE CHANNEL"/>
    <property type="match status" value="1"/>
</dbReference>
<comment type="caution">
    <text evidence="11">The sequence shown here is derived from an EMBL/GenBank/DDBJ whole genome shotgun (WGS) entry which is preliminary data.</text>
</comment>
<dbReference type="InterPro" id="IPR010920">
    <property type="entry name" value="LSM_dom_sf"/>
</dbReference>
<dbReference type="SUPFAM" id="SSF82861">
    <property type="entry name" value="Mechanosensitive channel protein MscS (YggB), transmembrane region"/>
    <property type="match status" value="1"/>
</dbReference>
<feature type="domain" description="Mechanosensitive ion channel MscS" evidence="9">
    <location>
        <begin position="110"/>
        <end position="173"/>
    </location>
</feature>
<evidence type="ECO:0000256" key="6">
    <source>
        <dbReference type="ARBA" id="ARBA00023136"/>
    </source>
</evidence>
<keyword evidence="13" id="KW-1185">Reference proteome</keyword>
<evidence type="ECO:0000313" key="11">
    <source>
        <dbReference type="EMBL" id="TLK29898.1"/>
    </source>
</evidence>
<dbReference type="EMBL" id="VBRC01000003">
    <property type="protein sequence ID" value="TLK29898.1"/>
    <property type="molecule type" value="Genomic_DNA"/>
</dbReference>
<dbReference type="SUPFAM" id="SSF50182">
    <property type="entry name" value="Sm-like ribonucleoproteins"/>
    <property type="match status" value="1"/>
</dbReference>
<evidence type="ECO:0000256" key="3">
    <source>
        <dbReference type="ARBA" id="ARBA00022475"/>
    </source>
</evidence>
<reference evidence="11 12" key="1">
    <citation type="submission" date="2019-04" db="EMBL/GenBank/DDBJ databases">
        <title>Deinococcus metalilatus MA1002 mutant No.5.</title>
        <authorList>
            <person name="Park W."/>
            <person name="Park C."/>
        </authorList>
    </citation>
    <scope>NUCLEOTIDE SEQUENCE [LARGE SCALE GENOMIC DNA]</scope>
    <source>
        <strain evidence="11 12">MA1002-m5</strain>
    </source>
</reference>
<keyword evidence="6 8" id="KW-0472">Membrane</keyword>
<dbReference type="InterPro" id="IPR045275">
    <property type="entry name" value="MscS_archaea/bacteria_type"/>
</dbReference>
<feature type="transmembrane region" description="Helical" evidence="8">
    <location>
        <begin position="20"/>
        <end position="43"/>
    </location>
</feature>
<dbReference type="Gene3D" id="1.10.287.1260">
    <property type="match status" value="1"/>
</dbReference>